<dbReference type="RefSeq" id="WP_183509651.1">
    <property type="nucleotide sequence ID" value="NZ_BAABGK010000041.1"/>
</dbReference>
<evidence type="ECO:0000256" key="3">
    <source>
        <dbReference type="SAM" id="MobiDB-lite"/>
    </source>
</evidence>
<dbReference type="GO" id="GO:0046872">
    <property type="term" value="F:metal ion binding"/>
    <property type="evidence" value="ECO:0007669"/>
    <property type="project" value="UniProtKB-KW"/>
</dbReference>
<dbReference type="Proteomes" id="UP000523000">
    <property type="component" value="Unassembled WGS sequence"/>
</dbReference>
<feature type="compositionally biased region" description="Basic residues" evidence="3">
    <location>
        <begin position="495"/>
        <end position="504"/>
    </location>
</feature>
<dbReference type="PROSITE" id="PS51257">
    <property type="entry name" value="PROKAR_LIPOPROTEIN"/>
    <property type="match status" value="1"/>
</dbReference>
<feature type="compositionally biased region" description="Pro residues" evidence="3">
    <location>
        <begin position="272"/>
        <end position="282"/>
    </location>
</feature>
<accession>A0A839QM43</accession>
<dbReference type="GO" id="GO:0016020">
    <property type="term" value="C:membrane"/>
    <property type="evidence" value="ECO:0007669"/>
    <property type="project" value="TreeGrafter"/>
</dbReference>
<organism evidence="6 7">
    <name type="scientific">Paeniglutamicibacter cryotolerans</name>
    <dbReference type="NCBI Taxonomy" id="670079"/>
    <lineage>
        <taxon>Bacteria</taxon>
        <taxon>Bacillati</taxon>
        <taxon>Actinomycetota</taxon>
        <taxon>Actinomycetes</taxon>
        <taxon>Micrococcales</taxon>
        <taxon>Micrococcaceae</taxon>
        <taxon>Paeniglutamicibacter</taxon>
    </lineage>
</organism>
<keyword evidence="2" id="KW-0378">Hydrolase</keyword>
<evidence type="ECO:0000259" key="5">
    <source>
        <dbReference type="PROSITE" id="PS51677"/>
    </source>
</evidence>
<feature type="signal peptide" evidence="4">
    <location>
        <begin position="1"/>
        <end position="26"/>
    </location>
</feature>
<dbReference type="Gene3D" id="3.20.20.370">
    <property type="entry name" value="Glycoside hydrolase/deacetylase"/>
    <property type="match status" value="1"/>
</dbReference>
<evidence type="ECO:0000313" key="6">
    <source>
        <dbReference type="EMBL" id="MBB2994272.1"/>
    </source>
</evidence>
<evidence type="ECO:0000256" key="4">
    <source>
        <dbReference type="SAM" id="SignalP"/>
    </source>
</evidence>
<dbReference type="SUPFAM" id="SSF88713">
    <property type="entry name" value="Glycoside hydrolase/deacetylase"/>
    <property type="match status" value="1"/>
</dbReference>
<sequence length="504" mass="52982">MRLSSGRLFPVLLVSALGLTLLAGCAQVPATAQLPDPAVTAPASIADQVLTTEGLPVSLVPGLETVIRSKEDQHLFFSWFSLPGESALGATQEALVGKIVDPFIAAEAPVPAGAAPELNVRPALTAVSERMLGTRISSYVFTGSSGGTSYHTQWFDLEQGTALESRGLFTGPAEWATFKSLVSELLAQNPWALADGLDTLDDVLLDSLNFDSAGNMLVEFDESSVAPAPAGTIVIKVPSGTVLPMLSEDGLAARSAGMNPVGIPSPTSHLPELPPGSAPGTPPVEARSVQKANCTKVKCVALTFDDGPGPKTTKVLDALKAADARATFFVVGPNAVARPRVLKRMAAEGHEIGNHTWNHRLLTSLDEKAIQNELDSTDTAISKAVGRGPTVTRPPYGAKNPTTNRLTRTPVVLWNVDTLDWKHRSTSKTVASALNDTRPGSIVLMHDIHPSTVAAVPAILAGLKKKGYHFVTVSELLESNHPKAGVAYSNGPAPKQKKPTKNKG</sequence>
<comment type="caution">
    <text evidence="6">The sequence shown here is derived from an EMBL/GenBank/DDBJ whole genome shotgun (WGS) entry which is preliminary data.</text>
</comment>
<dbReference type="GO" id="GO:0005975">
    <property type="term" value="P:carbohydrate metabolic process"/>
    <property type="evidence" value="ECO:0007669"/>
    <property type="project" value="InterPro"/>
</dbReference>
<reference evidence="6 7" key="1">
    <citation type="submission" date="2020-08" db="EMBL/GenBank/DDBJ databases">
        <title>Sequencing the genomes of 1000 actinobacteria strains.</title>
        <authorList>
            <person name="Klenk H.-P."/>
        </authorList>
    </citation>
    <scope>NUCLEOTIDE SEQUENCE [LARGE SCALE GENOMIC DNA]</scope>
    <source>
        <strain evidence="6 7">DSM 22826</strain>
    </source>
</reference>
<proteinExistence type="predicted"/>
<dbReference type="InterPro" id="IPR002509">
    <property type="entry name" value="NODB_dom"/>
</dbReference>
<name>A0A839QM43_9MICC</name>
<keyword evidence="4" id="KW-0732">Signal</keyword>
<dbReference type="GO" id="GO:0016810">
    <property type="term" value="F:hydrolase activity, acting on carbon-nitrogen (but not peptide) bonds"/>
    <property type="evidence" value="ECO:0007669"/>
    <property type="project" value="InterPro"/>
</dbReference>
<dbReference type="EMBL" id="JACHVS010000001">
    <property type="protein sequence ID" value="MBB2994272.1"/>
    <property type="molecule type" value="Genomic_DNA"/>
</dbReference>
<dbReference type="InterPro" id="IPR050248">
    <property type="entry name" value="Polysacc_deacetylase_ArnD"/>
</dbReference>
<dbReference type="InterPro" id="IPR011330">
    <property type="entry name" value="Glyco_hydro/deAcase_b/a-brl"/>
</dbReference>
<dbReference type="AlphaFoldDB" id="A0A839QM43"/>
<feature type="region of interest" description="Disordered" evidence="3">
    <location>
        <begin position="483"/>
        <end position="504"/>
    </location>
</feature>
<feature type="region of interest" description="Disordered" evidence="3">
    <location>
        <begin position="385"/>
        <end position="404"/>
    </location>
</feature>
<evidence type="ECO:0000256" key="1">
    <source>
        <dbReference type="ARBA" id="ARBA00022723"/>
    </source>
</evidence>
<dbReference type="CDD" id="cd10954">
    <property type="entry name" value="CE4_CtAXE_like"/>
    <property type="match status" value="1"/>
</dbReference>
<dbReference type="Pfam" id="PF01522">
    <property type="entry name" value="Polysacc_deac_1"/>
    <property type="match status" value="1"/>
</dbReference>
<evidence type="ECO:0000313" key="7">
    <source>
        <dbReference type="Proteomes" id="UP000523000"/>
    </source>
</evidence>
<dbReference type="PANTHER" id="PTHR10587:SF133">
    <property type="entry name" value="CHITIN DEACETYLASE 1-RELATED"/>
    <property type="match status" value="1"/>
</dbReference>
<keyword evidence="7" id="KW-1185">Reference proteome</keyword>
<dbReference type="PANTHER" id="PTHR10587">
    <property type="entry name" value="GLYCOSYL TRANSFERASE-RELATED"/>
    <property type="match status" value="1"/>
</dbReference>
<dbReference type="PROSITE" id="PS51677">
    <property type="entry name" value="NODB"/>
    <property type="match status" value="1"/>
</dbReference>
<feature type="domain" description="NodB homology" evidence="5">
    <location>
        <begin position="298"/>
        <end position="471"/>
    </location>
</feature>
<feature type="chain" id="PRO_5039124765" evidence="4">
    <location>
        <begin position="27"/>
        <end position="504"/>
    </location>
</feature>
<gene>
    <name evidence="6" type="ORF">E9229_000463</name>
</gene>
<protein>
    <submittedName>
        <fullName evidence="6">Peptidoglycan/xylan/chitin deacetylase (PgdA/CDA1 family)</fullName>
    </submittedName>
</protein>
<evidence type="ECO:0000256" key="2">
    <source>
        <dbReference type="ARBA" id="ARBA00022801"/>
    </source>
</evidence>
<keyword evidence="1" id="KW-0479">Metal-binding</keyword>
<feature type="region of interest" description="Disordered" evidence="3">
    <location>
        <begin position="265"/>
        <end position="285"/>
    </location>
</feature>